<keyword evidence="4 8" id="KW-0547">Nucleotide-binding</keyword>
<dbReference type="Gene3D" id="2.40.50.140">
    <property type="entry name" value="Nucleic acid-binding proteins"/>
    <property type="match status" value="1"/>
</dbReference>
<protein>
    <recommendedName>
        <fullName evidence="8">Lysine--tRNA ligase</fullName>
        <ecNumber evidence="8">6.1.1.6</ecNumber>
    </recommendedName>
    <alternativeName>
        <fullName evidence="8">Lysyl-tRNA synthetase</fullName>
        <shortName evidence="8">LysRS</shortName>
    </alternativeName>
</protein>
<dbReference type="CDD" id="cd04322">
    <property type="entry name" value="LysRS_N"/>
    <property type="match status" value="1"/>
</dbReference>
<dbReference type="InterPro" id="IPR004364">
    <property type="entry name" value="Aa-tRNA-synt_II"/>
</dbReference>
<reference evidence="11 12" key="1">
    <citation type="journal article" date="2024" name="Appl. Environ. Microbiol.">
        <title>Pontiella agarivorans sp. nov., a novel marine anaerobic bacterium capable of degrading macroalgal polysaccharides and fixing nitrogen.</title>
        <authorList>
            <person name="Liu N."/>
            <person name="Kivenson V."/>
            <person name="Peng X."/>
            <person name="Cui Z."/>
            <person name="Lankiewicz T.S."/>
            <person name="Gosselin K.M."/>
            <person name="English C.J."/>
            <person name="Blair E.M."/>
            <person name="O'Malley M.A."/>
            <person name="Valentine D.L."/>
        </authorList>
    </citation>
    <scope>NUCLEOTIDE SEQUENCE [LARGE SCALE GENOMIC DNA]</scope>
    <source>
        <strain evidence="11 12">NLcol2</strain>
    </source>
</reference>
<organism evidence="11 12">
    <name type="scientific">Pontiella agarivorans</name>
    <dbReference type="NCBI Taxonomy" id="3038953"/>
    <lineage>
        <taxon>Bacteria</taxon>
        <taxon>Pseudomonadati</taxon>
        <taxon>Kiritimatiellota</taxon>
        <taxon>Kiritimatiellia</taxon>
        <taxon>Kiritimatiellales</taxon>
        <taxon>Pontiellaceae</taxon>
        <taxon>Pontiella</taxon>
    </lineage>
</organism>
<keyword evidence="2 8" id="KW-0436">Ligase</keyword>
<evidence type="ECO:0000259" key="10">
    <source>
        <dbReference type="PROSITE" id="PS50862"/>
    </source>
</evidence>
<dbReference type="InterPro" id="IPR002313">
    <property type="entry name" value="Lys-tRNA-ligase_II"/>
</dbReference>
<dbReference type="InterPro" id="IPR012340">
    <property type="entry name" value="NA-bd_OB-fold"/>
</dbReference>
<evidence type="ECO:0000256" key="1">
    <source>
        <dbReference type="ARBA" id="ARBA00008226"/>
    </source>
</evidence>
<dbReference type="InterPro" id="IPR004365">
    <property type="entry name" value="NA-bd_OB_tRNA"/>
</dbReference>
<keyword evidence="8" id="KW-0648">Protein biosynthesis</keyword>
<dbReference type="PRINTS" id="PR00982">
    <property type="entry name" value="TRNASYNTHLYS"/>
</dbReference>
<comment type="catalytic activity">
    <reaction evidence="7 8 9">
        <text>tRNA(Lys) + L-lysine + ATP = L-lysyl-tRNA(Lys) + AMP + diphosphate</text>
        <dbReference type="Rhea" id="RHEA:20792"/>
        <dbReference type="Rhea" id="RHEA-COMP:9696"/>
        <dbReference type="Rhea" id="RHEA-COMP:9697"/>
        <dbReference type="ChEBI" id="CHEBI:30616"/>
        <dbReference type="ChEBI" id="CHEBI:32551"/>
        <dbReference type="ChEBI" id="CHEBI:33019"/>
        <dbReference type="ChEBI" id="CHEBI:78442"/>
        <dbReference type="ChEBI" id="CHEBI:78529"/>
        <dbReference type="ChEBI" id="CHEBI:456215"/>
        <dbReference type="EC" id="6.1.1.6"/>
    </reaction>
</comment>
<dbReference type="EMBL" id="JARVCO010000002">
    <property type="protein sequence ID" value="MDZ8117191.1"/>
    <property type="molecule type" value="Genomic_DNA"/>
</dbReference>
<accession>A0ABU5MSS2</accession>
<dbReference type="CDD" id="cd00775">
    <property type="entry name" value="LysRS_core"/>
    <property type="match status" value="1"/>
</dbReference>
<evidence type="ECO:0000256" key="4">
    <source>
        <dbReference type="ARBA" id="ARBA00022741"/>
    </source>
</evidence>
<comment type="similarity">
    <text evidence="1 8">Belongs to the class-II aminoacyl-tRNA synthetase family.</text>
</comment>
<dbReference type="EC" id="6.1.1.6" evidence="8"/>
<dbReference type="PANTHER" id="PTHR42918">
    <property type="entry name" value="LYSYL-TRNA SYNTHETASE"/>
    <property type="match status" value="1"/>
</dbReference>
<evidence type="ECO:0000256" key="6">
    <source>
        <dbReference type="ARBA" id="ARBA00023146"/>
    </source>
</evidence>
<dbReference type="NCBIfam" id="NF001756">
    <property type="entry name" value="PRK00484.1"/>
    <property type="match status" value="1"/>
</dbReference>
<keyword evidence="12" id="KW-1185">Reference proteome</keyword>
<evidence type="ECO:0000256" key="2">
    <source>
        <dbReference type="ARBA" id="ARBA00022598"/>
    </source>
</evidence>
<evidence type="ECO:0000256" key="8">
    <source>
        <dbReference type="HAMAP-Rule" id="MF_00252"/>
    </source>
</evidence>
<dbReference type="PROSITE" id="PS50862">
    <property type="entry name" value="AA_TRNA_LIGASE_II"/>
    <property type="match status" value="1"/>
</dbReference>
<keyword evidence="3 8" id="KW-0479">Metal-binding</keyword>
<dbReference type="Gene3D" id="3.30.930.10">
    <property type="entry name" value="Bira Bifunctional Protein, Domain 2"/>
    <property type="match status" value="1"/>
</dbReference>
<dbReference type="Pfam" id="PF00152">
    <property type="entry name" value="tRNA-synt_2"/>
    <property type="match status" value="1"/>
</dbReference>
<evidence type="ECO:0000256" key="5">
    <source>
        <dbReference type="ARBA" id="ARBA00022840"/>
    </source>
</evidence>
<keyword evidence="5 8" id="KW-0067">ATP-binding</keyword>
<dbReference type="GO" id="GO:0004824">
    <property type="term" value="F:lysine-tRNA ligase activity"/>
    <property type="evidence" value="ECO:0007669"/>
    <property type="project" value="UniProtKB-EC"/>
</dbReference>
<name>A0ABU5MSS2_9BACT</name>
<dbReference type="Pfam" id="PF01336">
    <property type="entry name" value="tRNA_anti-codon"/>
    <property type="match status" value="1"/>
</dbReference>
<comment type="caution">
    <text evidence="11">The sequence shown here is derived from an EMBL/GenBank/DDBJ whole genome shotgun (WGS) entry which is preliminary data.</text>
</comment>
<evidence type="ECO:0000256" key="3">
    <source>
        <dbReference type="ARBA" id="ARBA00022723"/>
    </source>
</evidence>
<dbReference type="InterPro" id="IPR018149">
    <property type="entry name" value="Lys-tRNA-synth_II_C"/>
</dbReference>
<evidence type="ECO:0000313" key="12">
    <source>
        <dbReference type="Proteomes" id="UP001290861"/>
    </source>
</evidence>
<dbReference type="SUPFAM" id="SSF50249">
    <property type="entry name" value="Nucleic acid-binding proteins"/>
    <property type="match status" value="1"/>
</dbReference>
<dbReference type="NCBIfam" id="TIGR00499">
    <property type="entry name" value="lysS_bact"/>
    <property type="match status" value="1"/>
</dbReference>
<keyword evidence="8" id="KW-0963">Cytoplasm</keyword>
<dbReference type="Proteomes" id="UP001290861">
    <property type="component" value="Unassembled WGS sequence"/>
</dbReference>
<proteinExistence type="inferred from homology"/>
<comment type="subcellular location">
    <subcellularLocation>
        <location evidence="8">Cytoplasm</location>
    </subcellularLocation>
</comment>
<evidence type="ECO:0000256" key="9">
    <source>
        <dbReference type="RuleBase" id="RU000336"/>
    </source>
</evidence>
<evidence type="ECO:0000256" key="7">
    <source>
        <dbReference type="ARBA" id="ARBA00048573"/>
    </source>
</evidence>
<feature type="domain" description="Aminoacyl-transfer RNA synthetases class-II family profile" evidence="10">
    <location>
        <begin position="167"/>
        <end position="478"/>
    </location>
</feature>
<feature type="binding site" evidence="8">
    <location>
        <position position="403"/>
    </location>
    <ligand>
        <name>Mg(2+)</name>
        <dbReference type="ChEBI" id="CHEBI:18420"/>
        <label>1</label>
    </ligand>
</feature>
<gene>
    <name evidence="8 11" type="primary">lysS</name>
    <name evidence="11" type="ORF">P9H32_01015</name>
</gene>
<dbReference type="InterPro" id="IPR006195">
    <property type="entry name" value="aa-tRNA-synth_II"/>
</dbReference>
<keyword evidence="6 8" id="KW-0030">Aminoacyl-tRNA synthetase</keyword>
<evidence type="ECO:0000313" key="11">
    <source>
        <dbReference type="EMBL" id="MDZ8117191.1"/>
    </source>
</evidence>
<keyword evidence="8 9" id="KW-0460">Magnesium</keyword>
<feature type="binding site" evidence="8">
    <location>
        <position position="403"/>
    </location>
    <ligand>
        <name>Mg(2+)</name>
        <dbReference type="ChEBI" id="CHEBI:18420"/>
        <label>2</label>
    </ligand>
</feature>
<dbReference type="PANTHER" id="PTHR42918:SF15">
    <property type="entry name" value="LYSINE--TRNA LIGASE, CHLOROPLASTIC_MITOCHONDRIAL"/>
    <property type="match status" value="1"/>
</dbReference>
<dbReference type="SUPFAM" id="SSF55681">
    <property type="entry name" value="Class II aaRS and biotin synthetases"/>
    <property type="match status" value="1"/>
</dbReference>
<comment type="subunit">
    <text evidence="8">Homodimer.</text>
</comment>
<sequence>MSEEVSGNEYRQQRIENMKKLEEAGFPAFGKAFERTARLADLHADFELDKTVKACGRIVAIRKMGKMAFAHISDGSAKFQLMVKKDVLGEDNFAAFKLLDLGDFVGVEGELFITRTEEETIRVSSWTLLSKALLPLPEKFHGLTDVETRYRQRSLDLISNEEVMDLFKKRTQIVKEIRNFLDGRGYFEVETPMMHQIAGGASAKPFKAHYNALSTDVYMRIAPELYLKRLIVGGMDRVYEMNRNFRNEGLDRTHNPEFTALEIYEAFGDMRTMQELIQSMFTHLAETVFGKMEFEWMGNTINLTAPWREVPYYDLIKEHLGEDWFDKTLEEARTKAEELEVHIEDDMDFKQVTHEIYDKTIEGTLIQPTFITRLPKELVPLANHCADDPELVDVFELIIGGKEIAPAYSELNNPVEQRKRFEEQAAGDGSKIDEDFLEALEYGMPPTGGMGIGIDRLVMLLTGSDAIRDVILFPQLKPRI</sequence>
<feature type="binding site" evidence="8">
    <location>
        <position position="396"/>
    </location>
    <ligand>
        <name>Mg(2+)</name>
        <dbReference type="ChEBI" id="CHEBI:18420"/>
        <label>1</label>
    </ligand>
</feature>
<comment type="cofactor">
    <cofactor evidence="8 9">
        <name>Mg(2+)</name>
        <dbReference type="ChEBI" id="CHEBI:18420"/>
    </cofactor>
    <text evidence="8 9">Binds 3 Mg(2+) ions per subunit.</text>
</comment>
<dbReference type="InterPro" id="IPR045864">
    <property type="entry name" value="aa-tRNA-synth_II/BPL/LPL"/>
</dbReference>
<dbReference type="HAMAP" id="MF_00252">
    <property type="entry name" value="Lys_tRNA_synth_class2"/>
    <property type="match status" value="1"/>
</dbReference>
<dbReference type="RefSeq" id="WP_322606995.1">
    <property type="nucleotide sequence ID" value="NZ_JARVCO010000002.1"/>
</dbReference>
<dbReference type="InterPro" id="IPR044136">
    <property type="entry name" value="Lys-tRNA-ligase_II_N"/>
</dbReference>